<evidence type="ECO:0000313" key="3">
    <source>
        <dbReference type="Proteomes" id="UP000323425"/>
    </source>
</evidence>
<organism evidence="2 3">
    <name type="scientific">Pseudomonas extremaustralis</name>
    <dbReference type="NCBI Taxonomy" id="359110"/>
    <lineage>
        <taxon>Bacteria</taxon>
        <taxon>Pseudomonadati</taxon>
        <taxon>Pseudomonadota</taxon>
        <taxon>Gammaproteobacteria</taxon>
        <taxon>Pseudomonadales</taxon>
        <taxon>Pseudomonadaceae</taxon>
        <taxon>Pseudomonas</taxon>
    </lineage>
</organism>
<gene>
    <name evidence="2" type="primary">decR_1</name>
    <name evidence="2" type="ORF">FX985_02892</name>
</gene>
<keyword evidence="2" id="KW-0238">DNA-binding</keyword>
<name>A0A5M9J4A2_9PSED</name>
<dbReference type="Gene3D" id="3.30.70.920">
    <property type="match status" value="1"/>
</dbReference>
<dbReference type="SUPFAM" id="SSF54909">
    <property type="entry name" value="Dimeric alpha+beta barrel"/>
    <property type="match status" value="1"/>
</dbReference>
<comment type="caution">
    <text evidence="2">The sequence shown here is derived from an EMBL/GenBank/DDBJ whole genome shotgun (WGS) entry which is preliminary data.</text>
</comment>
<reference evidence="2 3" key="1">
    <citation type="journal article" date="2018" name="Plant Biotechnol. Rep.">
        <title>Diversity and antifungal activity of endophytic bacteria associated with Panax ginseng seedlings.</title>
        <authorList>
            <person name="Park J.M."/>
            <person name="Hong C.E."/>
            <person name="Jo S.H."/>
        </authorList>
    </citation>
    <scope>NUCLEOTIDE SEQUENCE [LARGE SCALE GENOMIC DNA]</scope>
    <source>
        <strain evidence="2 3">PgKB38</strain>
    </source>
</reference>
<dbReference type="GO" id="GO:0003677">
    <property type="term" value="F:DNA binding"/>
    <property type="evidence" value="ECO:0007669"/>
    <property type="project" value="UniProtKB-KW"/>
</dbReference>
<evidence type="ECO:0000259" key="1">
    <source>
        <dbReference type="Pfam" id="PF01037"/>
    </source>
</evidence>
<protein>
    <submittedName>
        <fullName evidence="2">DNA-binding transcriptional activator DecR</fullName>
    </submittedName>
</protein>
<dbReference type="InterPro" id="IPR019887">
    <property type="entry name" value="Tscrpt_reg_AsnC/Lrp_C"/>
</dbReference>
<accession>A0A5M9J4A2</accession>
<feature type="domain" description="Transcription regulator AsnC/Lrp ligand binding" evidence="1">
    <location>
        <begin position="2"/>
        <end position="63"/>
    </location>
</feature>
<proteinExistence type="predicted"/>
<sequence length="74" mass="8116">MKAFEESITSFEQVIACHCVSGVYDYQLTVLATDLAEFSEFARKNINGFPSVKDVCTAFVVKEVKAPVNLLVGP</sequence>
<dbReference type="AlphaFoldDB" id="A0A5M9J4A2"/>
<dbReference type="InterPro" id="IPR011008">
    <property type="entry name" value="Dimeric_a/b-barrel"/>
</dbReference>
<dbReference type="Pfam" id="PF01037">
    <property type="entry name" value="AsnC_trans_reg"/>
    <property type="match status" value="1"/>
</dbReference>
<evidence type="ECO:0000313" key="2">
    <source>
        <dbReference type="EMBL" id="KAA8562826.1"/>
    </source>
</evidence>
<dbReference type="EMBL" id="VTFH01000001">
    <property type="protein sequence ID" value="KAA8562826.1"/>
    <property type="molecule type" value="Genomic_DNA"/>
</dbReference>
<dbReference type="Proteomes" id="UP000323425">
    <property type="component" value="Unassembled WGS sequence"/>
</dbReference>